<evidence type="ECO:0000256" key="7">
    <source>
        <dbReference type="RuleBase" id="RU079119"/>
    </source>
</evidence>
<comment type="subcellular location">
    <subcellularLocation>
        <location evidence="1">Membrane</location>
        <topology evidence="1">Multi-pass membrane protein</topology>
    </subcellularLocation>
</comment>
<dbReference type="EC" id="2.3.1.225" evidence="7"/>
<dbReference type="KEGG" id="beq:BEWA_001720"/>
<evidence type="ECO:0000313" key="11">
    <source>
        <dbReference type="Proteomes" id="UP000031512"/>
    </source>
</evidence>
<dbReference type="GO" id="GO:0019706">
    <property type="term" value="F:protein-cysteine S-palmitoyltransferase activity"/>
    <property type="evidence" value="ECO:0007669"/>
    <property type="project" value="UniProtKB-EC"/>
</dbReference>
<accession>L0AYX1</accession>
<dbReference type="PROSITE" id="PS50216">
    <property type="entry name" value="DHHC"/>
    <property type="match status" value="1"/>
</dbReference>
<feature type="compositionally biased region" description="Basic and acidic residues" evidence="8">
    <location>
        <begin position="624"/>
        <end position="635"/>
    </location>
</feature>
<keyword evidence="4 7" id="KW-1133">Transmembrane helix</keyword>
<feature type="domain" description="Palmitoyltransferase DHHC" evidence="9">
    <location>
        <begin position="706"/>
        <end position="831"/>
    </location>
</feature>
<name>L0AYX1_THEEQ</name>
<evidence type="ECO:0000256" key="3">
    <source>
        <dbReference type="ARBA" id="ARBA00022692"/>
    </source>
</evidence>
<evidence type="ECO:0000256" key="5">
    <source>
        <dbReference type="ARBA" id="ARBA00023136"/>
    </source>
</evidence>
<feature type="compositionally biased region" description="Basic and acidic residues" evidence="8">
    <location>
        <begin position="453"/>
        <end position="483"/>
    </location>
</feature>
<comment type="catalytic activity">
    <reaction evidence="7">
        <text>L-cysteinyl-[protein] + hexadecanoyl-CoA = S-hexadecanoyl-L-cysteinyl-[protein] + CoA</text>
        <dbReference type="Rhea" id="RHEA:36683"/>
        <dbReference type="Rhea" id="RHEA-COMP:10131"/>
        <dbReference type="Rhea" id="RHEA-COMP:11032"/>
        <dbReference type="ChEBI" id="CHEBI:29950"/>
        <dbReference type="ChEBI" id="CHEBI:57287"/>
        <dbReference type="ChEBI" id="CHEBI:57379"/>
        <dbReference type="ChEBI" id="CHEBI:74151"/>
        <dbReference type="EC" id="2.3.1.225"/>
    </reaction>
</comment>
<evidence type="ECO:0000256" key="1">
    <source>
        <dbReference type="ARBA" id="ARBA00004141"/>
    </source>
</evidence>
<evidence type="ECO:0000256" key="2">
    <source>
        <dbReference type="ARBA" id="ARBA00022679"/>
    </source>
</evidence>
<evidence type="ECO:0000256" key="8">
    <source>
        <dbReference type="SAM" id="MobiDB-lite"/>
    </source>
</evidence>
<protein>
    <recommendedName>
        <fullName evidence="7">Palmitoyltransferase</fullName>
        <ecNumber evidence="7">2.3.1.225</ecNumber>
    </recommendedName>
</protein>
<keyword evidence="2 7" id="KW-0808">Transferase</keyword>
<sequence length="883" mass="97921">MGGILTLNLKKKCGEDGTCTCQSGSNIPGIEAKKFVDKPTKGFIKYVHYTTGGIFKLSKTLGSNGGRIIEVGGTGARKPIEGVKEVAVYYWNGAPNKPILLGITKDYGQPTLYGKYLSFWGNEQVKGLGELDALDDFNCKINDAVVFNITSSQSSDLLNNSNSTCITKYRNIAESNPPNNPSGSEYVTTAYKIHGHNTKISRVTYKGKDTDIDLTKHGPVSQIRLYSYPGSVSVPIMLEFKPPDSGTSRWFYSTNINGVKWLETGDSGFYDNTDNTTPKPALSEQLDKVLCSKYNNVTLNLTKGTYNTGARYCCDDHKSDARISVIKGEIRVNGQVMTSYYQHTIRNGYSLGGIYYKDGSNRNKITLPGVSFPISGINNVYVFYCQGNGPSLIYVDSGNSAARGWYKNSNGQWTWILQLSGIKHADIDSGPNCSKWKRLKEVLSPLGCDKLEDCTYGRDNEQKDQDEKQLAKEEKEAEKERNNALKPPLTAPVLENSPSTINSDDASEPEDSGGEQSLERSETDAGGQESKEESEEEDDEKEAEKEKGVGETSPAPAKLISGVNNSGDGEGTGQGLWDDIATATGSVLAGSAIALGLADKIICSAAKRAGRAPKPGPIPGVVGQEKHAKDSEHPQKQNVSNPSSVESQHADHALIILLIWSFVMTSVTEPGYIPSECITPEYTRCTGAWKLDSNCIYECNERKRNGEFRYCKVENCYKPDRAHFCRKLGKNVLKMDHYCPWVSNCIGFYNYKFFFQTLFYSNSVNIFMLNHIYHEFFKVYYDQNSTFNELFYLALIGTLITIITLIIFPFMLFHLWLISINKTTIEFCEWKASGSYNYNLGIISNFKQVFGTNILFWFLPIGYPVGDGLHFKGGLKYQSVLSL</sequence>
<proteinExistence type="inferred from homology"/>
<dbReference type="Proteomes" id="UP000031512">
    <property type="component" value="Chromosome 3"/>
</dbReference>
<dbReference type="AlphaFoldDB" id="L0AYX1"/>
<dbReference type="GO" id="GO:0016020">
    <property type="term" value="C:membrane"/>
    <property type="evidence" value="ECO:0007669"/>
    <property type="project" value="UniProtKB-SubCell"/>
</dbReference>
<dbReference type="InterPro" id="IPR039859">
    <property type="entry name" value="PFA4/ZDH16/20/ERF2-like"/>
</dbReference>
<feature type="compositionally biased region" description="Acidic residues" evidence="8">
    <location>
        <begin position="532"/>
        <end position="541"/>
    </location>
</feature>
<dbReference type="RefSeq" id="XP_004830431.1">
    <property type="nucleotide sequence ID" value="XM_004830374.1"/>
</dbReference>
<dbReference type="Pfam" id="PF01529">
    <property type="entry name" value="DHHC"/>
    <property type="match status" value="1"/>
</dbReference>
<evidence type="ECO:0000313" key="10">
    <source>
        <dbReference type="EMBL" id="AFZ80765.1"/>
    </source>
</evidence>
<keyword evidence="5 7" id="KW-0472">Membrane</keyword>
<dbReference type="PANTHER" id="PTHR12246">
    <property type="entry name" value="PALMITOYLTRANSFERASE ZDHHC16"/>
    <property type="match status" value="1"/>
</dbReference>
<reference evidence="10 11" key="1">
    <citation type="journal article" date="2012" name="BMC Genomics">
        <title>Comparative genomic analysis and phylogenetic position of Theileria equi.</title>
        <authorList>
            <person name="Kappmeyer L.S."/>
            <person name="Thiagarajan M."/>
            <person name="Herndon D.R."/>
            <person name="Ramsay J.D."/>
            <person name="Caler E."/>
            <person name="Djikeng A."/>
            <person name="Gillespie J.J."/>
            <person name="Lau A.O."/>
            <person name="Roalson E.H."/>
            <person name="Silva J.C."/>
            <person name="Silva M.G."/>
            <person name="Suarez C.E."/>
            <person name="Ueti M.W."/>
            <person name="Nene V.M."/>
            <person name="Mealey R.H."/>
            <person name="Knowles D.P."/>
            <person name="Brayton K.A."/>
        </authorList>
    </citation>
    <scope>NUCLEOTIDE SEQUENCE [LARGE SCALE GENOMIC DNA]</scope>
    <source>
        <strain evidence="10 11">WA</strain>
    </source>
</reference>
<organism evidence="10 11">
    <name type="scientific">Theileria equi strain WA</name>
    <dbReference type="NCBI Taxonomy" id="1537102"/>
    <lineage>
        <taxon>Eukaryota</taxon>
        <taxon>Sar</taxon>
        <taxon>Alveolata</taxon>
        <taxon>Apicomplexa</taxon>
        <taxon>Aconoidasida</taxon>
        <taxon>Piroplasmida</taxon>
        <taxon>Theileriidae</taxon>
        <taxon>Theileria</taxon>
    </lineage>
</organism>
<keyword evidence="6 7" id="KW-0012">Acyltransferase</keyword>
<evidence type="ECO:0000256" key="4">
    <source>
        <dbReference type="ARBA" id="ARBA00022989"/>
    </source>
</evidence>
<comment type="similarity">
    <text evidence="7">Belongs to the DHHC palmitoyltransferase family.</text>
</comment>
<feature type="compositionally biased region" description="Polar residues" evidence="8">
    <location>
        <begin position="636"/>
        <end position="646"/>
    </location>
</feature>
<dbReference type="OrthoDB" id="331948at2759"/>
<dbReference type="EMBL" id="CP001670">
    <property type="protein sequence ID" value="AFZ80765.1"/>
    <property type="molecule type" value="Genomic_DNA"/>
</dbReference>
<feature type="region of interest" description="Disordered" evidence="8">
    <location>
        <begin position="453"/>
        <end position="571"/>
    </location>
</feature>
<evidence type="ECO:0000256" key="6">
    <source>
        <dbReference type="ARBA" id="ARBA00023315"/>
    </source>
</evidence>
<keyword evidence="11" id="KW-1185">Reference proteome</keyword>
<feature type="transmembrane region" description="Helical" evidence="7">
    <location>
        <begin position="790"/>
        <end position="817"/>
    </location>
</feature>
<dbReference type="InterPro" id="IPR001594">
    <property type="entry name" value="Palmitoyltrfase_DHHC"/>
</dbReference>
<feature type="region of interest" description="Disordered" evidence="8">
    <location>
        <begin position="609"/>
        <end position="646"/>
    </location>
</feature>
<keyword evidence="3 7" id="KW-0812">Transmembrane</keyword>
<evidence type="ECO:0000259" key="9">
    <source>
        <dbReference type="Pfam" id="PF01529"/>
    </source>
</evidence>
<gene>
    <name evidence="10" type="ORF">BEWA_001720</name>
</gene>
<dbReference type="VEuPathDB" id="PiroplasmaDB:BEWA_001720"/>
<comment type="caution">
    <text evidence="7">Lacks conserved residue(s) required for the propagation of feature annotation.</text>
</comment>
<comment type="domain">
    <text evidence="7">The DHHC domain is required for palmitoyltransferase activity.</text>
</comment>
<dbReference type="eggNOG" id="KOG1315">
    <property type="taxonomic scope" value="Eukaryota"/>
</dbReference>
<dbReference type="GeneID" id="15805766"/>